<protein>
    <submittedName>
        <fullName evidence="1">Uncharacterized protein</fullName>
    </submittedName>
</protein>
<proteinExistence type="predicted"/>
<dbReference type="EMBL" id="AP014940">
    <property type="protein sequence ID" value="BAV98913.1"/>
    <property type="molecule type" value="Genomic_DNA"/>
</dbReference>
<sequence length="180" mass="20178">MSEPRSLYFHEDDDSQIELLPLAAWPHCQRTLAELHDFAQAHFDGAGYTDLMVRPQAPQSLAELELPADRVAAAAAAQFPAYAQVWTGYSSWRTPCPRLRAWGAGDFALFADGQGERIEALWLAHEHWAPQQAPAIAALLRSLPKSGELLLVDWPWGHLFALSDEPALQRWLAERTAPWE</sequence>
<dbReference type="RefSeq" id="WP_096379264.1">
    <property type="nucleotide sequence ID" value="NZ_AP014940.1"/>
</dbReference>
<organism evidence="1 2">
    <name type="scientific">Lysobacter enzymogenes</name>
    <dbReference type="NCBI Taxonomy" id="69"/>
    <lineage>
        <taxon>Bacteria</taxon>
        <taxon>Pseudomonadati</taxon>
        <taxon>Pseudomonadota</taxon>
        <taxon>Gammaproteobacteria</taxon>
        <taxon>Lysobacterales</taxon>
        <taxon>Lysobacteraceae</taxon>
        <taxon>Lysobacter</taxon>
    </lineage>
</organism>
<name>A0AAU9AQX7_LYSEN</name>
<dbReference type="Proteomes" id="UP000218824">
    <property type="component" value="Chromosome"/>
</dbReference>
<accession>A0AAU9AQX7</accession>
<dbReference type="GeneID" id="83065241"/>
<dbReference type="AlphaFoldDB" id="A0AAU9AQX7"/>
<evidence type="ECO:0000313" key="1">
    <source>
        <dbReference type="EMBL" id="BAV98913.1"/>
    </source>
</evidence>
<evidence type="ECO:0000313" key="2">
    <source>
        <dbReference type="Proteomes" id="UP000218824"/>
    </source>
</evidence>
<reference evidence="1 2" key="1">
    <citation type="journal article" date="2017" name="DNA Res.">
        <title>Complete genome sequence and expression profile of the commercial lytic enzyme producer Lysobacter enzymogenes M497-1.</title>
        <authorList>
            <person name="Takami H."/>
            <person name="Toyoda A."/>
            <person name="Uchiyama I."/>
            <person name="Itoh T."/>
            <person name="Takaki Y."/>
            <person name="Arai W."/>
            <person name="Nishi S."/>
            <person name="Kawai M."/>
            <person name="Shinya K."/>
            <person name="Ikeda H."/>
        </authorList>
    </citation>
    <scope>NUCLEOTIDE SEQUENCE [LARGE SCALE GENOMIC DNA]</scope>
    <source>
        <strain evidence="1 2">M497-1</strain>
    </source>
</reference>
<dbReference type="KEGG" id="lem:LEN_3426"/>
<gene>
    <name evidence="1" type="ORF">LEN_3426</name>
</gene>